<evidence type="ECO:0000256" key="1">
    <source>
        <dbReference type="SAM" id="MobiDB-lite"/>
    </source>
</evidence>
<dbReference type="InterPro" id="IPR035992">
    <property type="entry name" value="Ricin_B-like_lectins"/>
</dbReference>
<comment type="caution">
    <text evidence="2">The sequence shown here is derived from an EMBL/GenBank/DDBJ whole genome shotgun (WGS) entry which is preliminary data.</text>
</comment>
<gene>
    <name evidence="2" type="ORF">M9Y10_019629</name>
</gene>
<feature type="compositionally biased region" description="Basic and acidic residues" evidence="1">
    <location>
        <begin position="376"/>
        <end position="385"/>
    </location>
</feature>
<feature type="compositionally biased region" description="Basic and acidic residues" evidence="1">
    <location>
        <begin position="311"/>
        <end position="326"/>
    </location>
</feature>
<evidence type="ECO:0000313" key="2">
    <source>
        <dbReference type="EMBL" id="KAK8847054.1"/>
    </source>
</evidence>
<dbReference type="EMBL" id="JAPFFF010000028">
    <property type="protein sequence ID" value="KAK8847054.1"/>
    <property type="molecule type" value="Genomic_DNA"/>
</dbReference>
<dbReference type="SUPFAM" id="SSF50370">
    <property type="entry name" value="Ricin B-like lectins"/>
    <property type="match status" value="1"/>
</dbReference>
<sequence length="531" mass="60535">MNMIKVCHIYKLYIIITRFLFLSLCTFALIDLFLNTTLIIIFPFILYYLFQYIRGEELKSYFQFFYFLLTNIFTQFYIKNQIQNNKKLKNSTKSKDKTFSVVPKIINHIESLKQKNKEEFTITDPGNNSCNDSSTKLQASQLIECSNNYKKWQIMKVLSDKTGTTDDFSNTGQLDPLSKLSVDISEVSKGNTEWVFLTVKTKNKYLVSKIKDIPNSKDKEGIKQIENNVKDGLSDVILNSTKTNNITITPLDIACINGYTEIVKLLLDVPGIDTKKKDPIGPAVNNENLHNCNQELNCENIGCTKNKKKEKNNIEKDSDEKKEKDFQTGSKKFNHNTEQEKVGVGNPGNPDDPDNRGSRTEEGLIDGKNPGNPDDPDNRGSRIEEGLIDGENPFDIYQNDFPNLSETTNFYQGNSSTELPDWHQTPSIQDEVNQQISLGTESWSTIIESFAQKGMAWDVADFDSMNPPSGTPFYLFPFHGRRNQHFVYKNGKIYTMQNGKVITYAGGESHFQMMPTIPTLKGRQSFKTQLL</sequence>
<keyword evidence="3" id="KW-1185">Reference proteome</keyword>
<accession>A0ABR2HGY3</accession>
<feature type="compositionally biased region" description="Basic and acidic residues" evidence="1">
    <location>
        <begin position="353"/>
        <end position="362"/>
    </location>
</feature>
<evidence type="ECO:0008006" key="4">
    <source>
        <dbReference type="Google" id="ProtNLM"/>
    </source>
</evidence>
<evidence type="ECO:0000313" key="3">
    <source>
        <dbReference type="Proteomes" id="UP001470230"/>
    </source>
</evidence>
<name>A0ABR2HGY3_9EUKA</name>
<protein>
    <recommendedName>
        <fullName evidence="4">Ankyrin repeat protein</fullName>
    </recommendedName>
</protein>
<reference evidence="2 3" key="1">
    <citation type="submission" date="2024-04" db="EMBL/GenBank/DDBJ databases">
        <title>Tritrichomonas musculus Genome.</title>
        <authorList>
            <person name="Alves-Ferreira E."/>
            <person name="Grigg M."/>
            <person name="Lorenzi H."/>
            <person name="Galac M."/>
        </authorList>
    </citation>
    <scope>NUCLEOTIDE SEQUENCE [LARGE SCALE GENOMIC DNA]</scope>
    <source>
        <strain evidence="2 3">EAF2021</strain>
    </source>
</reference>
<dbReference type="Proteomes" id="UP001470230">
    <property type="component" value="Unassembled WGS sequence"/>
</dbReference>
<feature type="region of interest" description="Disordered" evidence="1">
    <location>
        <begin position="309"/>
        <end position="386"/>
    </location>
</feature>
<dbReference type="SUPFAM" id="SSF48403">
    <property type="entry name" value="Ankyrin repeat"/>
    <property type="match status" value="1"/>
</dbReference>
<proteinExistence type="predicted"/>
<organism evidence="2 3">
    <name type="scientific">Tritrichomonas musculus</name>
    <dbReference type="NCBI Taxonomy" id="1915356"/>
    <lineage>
        <taxon>Eukaryota</taxon>
        <taxon>Metamonada</taxon>
        <taxon>Parabasalia</taxon>
        <taxon>Tritrichomonadida</taxon>
        <taxon>Tritrichomonadidae</taxon>
        <taxon>Tritrichomonas</taxon>
    </lineage>
</organism>
<dbReference type="InterPro" id="IPR036770">
    <property type="entry name" value="Ankyrin_rpt-contain_sf"/>
</dbReference>